<protein>
    <recommendedName>
        <fullName evidence="4">HK97 gp10 family phage protein</fullName>
    </recommendedName>
</protein>
<dbReference type="Proteomes" id="UP000195208">
    <property type="component" value="Unassembled WGS sequence"/>
</dbReference>
<evidence type="ECO:0000313" key="2">
    <source>
        <dbReference type="EMBL" id="OTW30467.1"/>
    </source>
</evidence>
<dbReference type="RefSeq" id="WP_085622081.1">
    <property type="nucleotide sequence ID" value="NZ_JAPTFZ010000006.1"/>
</dbReference>
<dbReference type="EMBL" id="NEFX01000018">
    <property type="protein sequence ID" value="OTW30467.1"/>
    <property type="molecule type" value="Genomic_DNA"/>
</dbReference>
<feature type="region of interest" description="Disordered" evidence="1">
    <location>
        <begin position="51"/>
        <end position="70"/>
    </location>
</feature>
<gene>
    <name evidence="2" type="ORF">B9M88_09365</name>
</gene>
<evidence type="ECO:0000256" key="1">
    <source>
        <dbReference type="SAM" id="MobiDB-lite"/>
    </source>
</evidence>
<evidence type="ECO:0008006" key="4">
    <source>
        <dbReference type="Google" id="ProtNLM"/>
    </source>
</evidence>
<name>A0ABX3Z0P0_9STAP</name>
<organism evidence="2 3">
    <name type="scientific">Staphylococcus agnetis</name>
    <dbReference type="NCBI Taxonomy" id="985762"/>
    <lineage>
        <taxon>Bacteria</taxon>
        <taxon>Bacillati</taxon>
        <taxon>Bacillota</taxon>
        <taxon>Bacilli</taxon>
        <taxon>Bacillales</taxon>
        <taxon>Staphylococcaceae</taxon>
        <taxon>Staphylococcus</taxon>
    </lineage>
</organism>
<keyword evidence="3" id="KW-1185">Reference proteome</keyword>
<proteinExistence type="predicted"/>
<reference evidence="2 3" key="1">
    <citation type="submission" date="2017-04" db="EMBL/GenBank/DDBJ databases">
        <title>Staphylococcus agnetis, a potential pathogen in the broiler production.</title>
        <authorList>
            <person name="Poulsen L."/>
        </authorList>
    </citation>
    <scope>NUCLEOTIDE SEQUENCE [LARGE SCALE GENOMIC DNA]</scope>
    <source>
        <strain evidence="2 3">723_310714_2_2_spleen</strain>
    </source>
</reference>
<evidence type="ECO:0000313" key="3">
    <source>
        <dbReference type="Proteomes" id="UP000195208"/>
    </source>
</evidence>
<sequence length="159" mass="17957">MANKVFKNLNDLEQAFKAALIDVIKNEVFEVVRDELIDEVENRVYSTYSPTKYQRRESQGGLSDPKNYAISTPRITDKTARFVIENITKGNGWDEFNGRLINDLIEGTSGFAGDPNTNMPARPYTEYAYANLISSASKNEMKRALVDGLRVHGFNITIK</sequence>
<accession>A0ABX3Z0P0</accession>
<comment type="caution">
    <text evidence="2">The sequence shown here is derived from an EMBL/GenBank/DDBJ whole genome shotgun (WGS) entry which is preliminary data.</text>
</comment>